<feature type="signal peptide" evidence="1">
    <location>
        <begin position="1"/>
        <end position="25"/>
    </location>
</feature>
<reference evidence="2" key="2">
    <citation type="submission" date="2023-06" db="EMBL/GenBank/DDBJ databases">
        <authorList>
            <consortium name="Lawrence Berkeley National Laboratory"/>
            <person name="Haridas S."/>
            <person name="Hensen N."/>
            <person name="Bonometti L."/>
            <person name="Westerberg I."/>
            <person name="Brannstrom I.O."/>
            <person name="Guillou S."/>
            <person name="Cros-Aarteil S."/>
            <person name="Calhoun S."/>
            <person name="Kuo A."/>
            <person name="Mondo S."/>
            <person name="Pangilinan J."/>
            <person name="Riley R."/>
            <person name="Labutti K."/>
            <person name="Andreopoulos B."/>
            <person name="Lipzen A."/>
            <person name="Chen C."/>
            <person name="Yanf M."/>
            <person name="Daum C."/>
            <person name="Ng V."/>
            <person name="Clum A."/>
            <person name="Steindorff A."/>
            <person name="Ohm R."/>
            <person name="Martin F."/>
            <person name="Silar P."/>
            <person name="Natvig D."/>
            <person name="Lalanne C."/>
            <person name="Gautier V."/>
            <person name="Ament-Velasquez S.L."/>
            <person name="Kruys A."/>
            <person name="Hutchinson M.I."/>
            <person name="Powell A.J."/>
            <person name="Barry K."/>
            <person name="Miller A.N."/>
            <person name="Grigoriev I.V."/>
            <person name="Debuchy R."/>
            <person name="Gladieux P."/>
            <person name="Thoren M.H."/>
            <person name="Johannesson H."/>
        </authorList>
    </citation>
    <scope>NUCLEOTIDE SEQUENCE</scope>
    <source>
        <strain evidence="2">CBS 958.72</strain>
    </source>
</reference>
<name>A0AAE0TX13_9PEZI</name>
<comment type="caution">
    <text evidence="2">The sequence shown here is derived from an EMBL/GenBank/DDBJ whole genome shotgun (WGS) entry which is preliminary data.</text>
</comment>
<sequence length="96" mass="10963">MGSMAIGWLCPLLVMIFGGRWLGESDDYIHRKKRSIGSTTETSRALKCTTDPHLKKGQAEWPSDPKRMRNRGYSFWHYIDTSLDEALVSVIRTTAM</sequence>
<keyword evidence="3" id="KW-1185">Reference proteome</keyword>
<reference evidence="2" key="1">
    <citation type="journal article" date="2023" name="Mol. Phylogenet. Evol.">
        <title>Genome-scale phylogeny and comparative genomics of the fungal order Sordariales.</title>
        <authorList>
            <person name="Hensen N."/>
            <person name="Bonometti L."/>
            <person name="Westerberg I."/>
            <person name="Brannstrom I.O."/>
            <person name="Guillou S."/>
            <person name="Cros-Aarteil S."/>
            <person name="Calhoun S."/>
            <person name="Haridas S."/>
            <person name="Kuo A."/>
            <person name="Mondo S."/>
            <person name="Pangilinan J."/>
            <person name="Riley R."/>
            <person name="LaButti K."/>
            <person name="Andreopoulos B."/>
            <person name="Lipzen A."/>
            <person name="Chen C."/>
            <person name="Yan M."/>
            <person name="Daum C."/>
            <person name="Ng V."/>
            <person name="Clum A."/>
            <person name="Steindorff A."/>
            <person name="Ohm R.A."/>
            <person name="Martin F."/>
            <person name="Silar P."/>
            <person name="Natvig D.O."/>
            <person name="Lalanne C."/>
            <person name="Gautier V."/>
            <person name="Ament-Velasquez S.L."/>
            <person name="Kruys A."/>
            <person name="Hutchinson M.I."/>
            <person name="Powell A.J."/>
            <person name="Barry K."/>
            <person name="Miller A.N."/>
            <person name="Grigoriev I.V."/>
            <person name="Debuchy R."/>
            <person name="Gladieux P."/>
            <person name="Hiltunen Thoren M."/>
            <person name="Johannesson H."/>
        </authorList>
    </citation>
    <scope>NUCLEOTIDE SEQUENCE</scope>
    <source>
        <strain evidence="2">CBS 958.72</strain>
    </source>
</reference>
<evidence type="ECO:0000313" key="2">
    <source>
        <dbReference type="EMBL" id="KAK3382642.1"/>
    </source>
</evidence>
<proteinExistence type="predicted"/>
<dbReference type="EMBL" id="JAULSN010000001">
    <property type="protein sequence ID" value="KAK3382642.1"/>
    <property type="molecule type" value="Genomic_DNA"/>
</dbReference>
<dbReference type="Proteomes" id="UP001287356">
    <property type="component" value="Unassembled WGS sequence"/>
</dbReference>
<dbReference type="AlphaFoldDB" id="A0AAE0TX13"/>
<keyword evidence="1" id="KW-0732">Signal</keyword>
<accession>A0AAE0TX13</accession>
<protein>
    <recommendedName>
        <fullName evidence="4">Secreted protein</fullName>
    </recommendedName>
</protein>
<evidence type="ECO:0000313" key="3">
    <source>
        <dbReference type="Proteomes" id="UP001287356"/>
    </source>
</evidence>
<evidence type="ECO:0008006" key="4">
    <source>
        <dbReference type="Google" id="ProtNLM"/>
    </source>
</evidence>
<gene>
    <name evidence="2" type="ORF">B0T24DRAFT_19661</name>
</gene>
<organism evidence="2 3">
    <name type="scientific">Lasiosphaeria ovina</name>
    <dbReference type="NCBI Taxonomy" id="92902"/>
    <lineage>
        <taxon>Eukaryota</taxon>
        <taxon>Fungi</taxon>
        <taxon>Dikarya</taxon>
        <taxon>Ascomycota</taxon>
        <taxon>Pezizomycotina</taxon>
        <taxon>Sordariomycetes</taxon>
        <taxon>Sordariomycetidae</taxon>
        <taxon>Sordariales</taxon>
        <taxon>Lasiosphaeriaceae</taxon>
        <taxon>Lasiosphaeria</taxon>
    </lineage>
</organism>
<evidence type="ECO:0000256" key="1">
    <source>
        <dbReference type="SAM" id="SignalP"/>
    </source>
</evidence>
<feature type="chain" id="PRO_5042052237" description="Secreted protein" evidence="1">
    <location>
        <begin position="26"/>
        <end position="96"/>
    </location>
</feature>